<protein>
    <submittedName>
        <fullName evidence="2">Uncharacterized protein</fullName>
    </submittedName>
</protein>
<dbReference type="EMBL" id="JACCJB010000007">
    <property type="protein sequence ID" value="KAF6225616.1"/>
    <property type="molecule type" value="Genomic_DNA"/>
</dbReference>
<dbReference type="AlphaFoldDB" id="A0A8H6CM17"/>
<evidence type="ECO:0000313" key="3">
    <source>
        <dbReference type="Proteomes" id="UP000593566"/>
    </source>
</evidence>
<name>A0A8H6CM17_9LECA</name>
<evidence type="ECO:0000256" key="1">
    <source>
        <dbReference type="SAM" id="SignalP"/>
    </source>
</evidence>
<keyword evidence="3" id="KW-1185">Reference proteome</keyword>
<comment type="caution">
    <text evidence="2">The sequence shown here is derived from an EMBL/GenBank/DDBJ whole genome shotgun (WGS) entry which is preliminary data.</text>
</comment>
<organism evidence="2 3">
    <name type="scientific">Letharia lupina</name>
    <dbReference type="NCBI Taxonomy" id="560253"/>
    <lineage>
        <taxon>Eukaryota</taxon>
        <taxon>Fungi</taxon>
        <taxon>Dikarya</taxon>
        <taxon>Ascomycota</taxon>
        <taxon>Pezizomycotina</taxon>
        <taxon>Lecanoromycetes</taxon>
        <taxon>OSLEUM clade</taxon>
        <taxon>Lecanoromycetidae</taxon>
        <taxon>Lecanorales</taxon>
        <taxon>Lecanorineae</taxon>
        <taxon>Parmeliaceae</taxon>
        <taxon>Letharia</taxon>
    </lineage>
</organism>
<sequence>MLLLPKTFIPAFCLVYLGAAAAIPKAIDASVESTQFKREVDNNGYTLTKRGNDDSLYKKDGLYKKGENEDSLERKDSLYDSVYKRNSLYEILHKKREDENRLYKKDGAYKKAEDEDSLYKRDSLYGKAKNADSVYRH</sequence>
<evidence type="ECO:0000313" key="2">
    <source>
        <dbReference type="EMBL" id="KAF6225616.1"/>
    </source>
</evidence>
<feature type="signal peptide" evidence="1">
    <location>
        <begin position="1"/>
        <end position="22"/>
    </location>
</feature>
<dbReference type="RefSeq" id="XP_037154325.1">
    <property type="nucleotide sequence ID" value="XM_037300477.1"/>
</dbReference>
<dbReference type="Proteomes" id="UP000593566">
    <property type="component" value="Unassembled WGS sequence"/>
</dbReference>
<reference evidence="2 3" key="1">
    <citation type="journal article" date="2020" name="Genomics">
        <title>Complete, high-quality genomes from long-read metagenomic sequencing of two wolf lichen thalli reveals enigmatic genome architecture.</title>
        <authorList>
            <person name="McKenzie S.K."/>
            <person name="Walston R.F."/>
            <person name="Allen J.L."/>
        </authorList>
    </citation>
    <scope>NUCLEOTIDE SEQUENCE [LARGE SCALE GENOMIC DNA]</scope>
    <source>
        <strain evidence="2">WasteWater1</strain>
    </source>
</reference>
<gene>
    <name evidence="2" type="ORF">HO133_009616</name>
</gene>
<proteinExistence type="predicted"/>
<feature type="chain" id="PRO_5034259438" evidence="1">
    <location>
        <begin position="23"/>
        <end position="137"/>
    </location>
</feature>
<accession>A0A8H6CM17</accession>
<dbReference type="GeneID" id="59338011"/>
<keyword evidence="1" id="KW-0732">Signal</keyword>